<reference evidence="1" key="1">
    <citation type="submission" date="2020-08" db="EMBL/GenBank/DDBJ databases">
        <title>Lewinella bacteria from marine environments.</title>
        <authorList>
            <person name="Zhong Y."/>
        </authorList>
    </citation>
    <scope>NUCLEOTIDE SEQUENCE</scope>
    <source>
        <strain evidence="1">KCTC 42187</strain>
    </source>
</reference>
<gene>
    <name evidence="1" type="ORF">H9S92_05975</name>
</gene>
<name>A0A923PGH6_9BACT</name>
<protein>
    <recommendedName>
        <fullName evidence="3">RHS repeat-associated core domain-containing protein</fullName>
    </recommendedName>
</protein>
<accession>A0A923PGH6</accession>
<dbReference type="AlphaFoldDB" id="A0A923PGH6"/>
<dbReference type="Proteomes" id="UP000650081">
    <property type="component" value="Unassembled WGS sequence"/>
</dbReference>
<feature type="non-terminal residue" evidence="1">
    <location>
        <position position="1"/>
    </location>
</feature>
<dbReference type="EMBL" id="JACSIT010000071">
    <property type="protein sequence ID" value="MBC6993698.1"/>
    <property type="molecule type" value="Genomic_DNA"/>
</dbReference>
<organism evidence="1 2">
    <name type="scientific">Neolewinella lacunae</name>
    <dbReference type="NCBI Taxonomy" id="1517758"/>
    <lineage>
        <taxon>Bacteria</taxon>
        <taxon>Pseudomonadati</taxon>
        <taxon>Bacteroidota</taxon>
        <taxon>Saprospiria</taxon>
        <taxon>Saprospirales</taxon>
        <taxon>Lewinellaceae</taxon>
        <taxon>Neolewinella</taxon>
    </lineage>
</organism>
<evidence type="ECO:0008006" key="3">
    <source>
        <dbReference type="Google" id="ProtNLM"/>
    </source>
</evidence>
<evidence type="ECO:0000313" key="1">
    <source>
        <dbReference type="EMBL" id="MBC6993698.1"/>
    </source>
</evidence>
<dbReference type="RefSeq" id="WP_406612096.1">
    <property type="nucleotide sequence ID" value="NZ_JACSIT010000071.1"/>
</dbReference>
<dbReference type="InterPro" id="IPR050708">
    <property type="entry name" value="T6SS_VgrG/RHS"/>
</dbReference>
<dbReference type="PANTHER" id="PTHR32305">
    <property type="match status" value="1"/>
</dbReference>
<proteinExistence type="predicted"/>
<keyword evidence="2" id="KW-1185">Reference proteome</keyword>
<sequence length="544" mass="57951">DINETTPGSTTLGYKPGLPNYTYDTYGNGNLRTDPSRGITITYNHQDLPTSIVWANNQRLDLTYDAAGTLLRREKKTSFGSPEETRDYVGGIEYLQNGVGAKTLESIHHAEGRIRFTGAAQEWQYVLTDHLGNTRIMYADLNNNGIPEVPSEIIQEEHYYPFGMKMTGPWMGATAGAKSAYQYNGIEHLDAFDLDVNMALYRTLDPVVGRWWSVDPDVEAFTPYSSYQAMMNSPLVYNDPDGDNPLLVGAVIGVIGNGIGNLFNDRPFFQGAAQAAFFGAFAGGASNIIGGAAGLLPQGGRAAFQAGAHAFVGGSISAAQGGNFLSGAAAGAFSSVTGSIVGASGGSAGLQIAAGALAGGVGSALAGGSFWKGAAQGAITAGLNHAAHNLVPIPYTQKNAEHYFQLGYGEIPDYVDLIADGSYPEGAPGMDGASVDSEGFLRGAKGDVKAGITVPLGPGSNRIYLFKFAFQSEARLFHTIGHEYYHAKLFNAGIFGAQRHHAAISHWDRAVFKRLNMRYDPNYGSSLQNHLYPSDLLLMPNIKF</sequence>
<dbReference type="PANTHER" id="PTHR32305:SF15">
    <property type="entry name" value="PROTEIN RHSA-RELATED"/>
    <property type="match status" value="1"/>
</dbReference>
<dbReference type="Gene3D" id="2.180.10.10">
    <property type="entry name" value="RHS repeat-associated core"/>
    <property type="match status" value="1"/>
</dbReference>
<evidence type="ECO:0000313" key="2">
    <source>
        <dbReference type="Proteomes" id="UP000650081"/>
    </source>
</evidence>
<comment type="caution">
    <text evidence="1">The sequence shown here is derived from an EMBL/GenBank/DDBJ whole genome shotgun (WGS) entry which is preliminary data.</text>
</comment>